<dbReference type="EMBL" id="KV417659">
    <property type="protein sequence ID" value="KZP11679.1"/>
    <property type="molecule type" value="Genomic_DNA"/>
</dbReference>
<feature type="domain" description="DNA2/NAM7 helicase helicase" evidence="25">
    <location>
        <begin position="740"/>
        <end position="831"/>
    </location>
</feature>
<dbReference type="Pfam" id="PF13087">
    <property type="entry name" value="AAA_12"/>
    <property type="match status" value="1"/>
</dbReference>
<dbReference type="GO" id="GO:0051539">
    <property type="term" value="F:4 iron, 4 sulfur cluster binding"/>
    <property type="evidence" value="ECO:0007669"/>
    <property type="project" value="UniProtKB-KW"/>
</dbReference>
<keyword evidence="21" id="KW-0511">Multifunctional enzyme</keyword>
<dbReference type="SUPFAM" id="SSF52540">
    <property type="entry name" value="P-loop containing nucleoside triphosphate hydrolases"/>
    <property type="match status" value="1"/>
</dbReference>
<evidence type="ECO:0000256" key="19">
    <source>
        <dbReference type="ARBA" id="ARBA00023204"/>
    </source>
</evidence>
<sequence length="1173" mass="129149">MPPAKHTSAEEQAFMDDLLTGLDDSFFTAIPSPDPSPVKRRSPSKRLPVTPKKFQRKSPKKSVLTSAEDVDMRVLMEGAEDWNWDDMEADFLTPEKRKAPSAQSPPGYMREPCTRCIVEAVVESNHLAVKLDPGEERRTVILRDDWTCTDVRAGDTINIIGPFTPLPYAALHSLTAAARATSTISITSSLNLLILHPDILLTATALSTAPTCTRRPLLNMLVHSSSDTSPSLVWGSILHEVMQHCLREDQWGLDWIDGKIAQVVRGEDGGRGLADLVKLGVTVEGAIREVKARAGGLHAFGEKYIAQQPKPIAFLSDTRSSEKKQALLAITHLHDVEEDIWSPTYGIKGKLDATVQASITSPPAPTPFASATSISSPANITHPTPLELKTGRANVGMEHRAQTLLYTLLASERYATPVPQGLLYYTQSEEVVRVSVTRNEIRGLIGGRNTLASFITRRSKPIKDRSAGEVRVEEPFLPPTLDDERICKKCYSLDTCMLYRKGVENVQDDSSPIADIYEMKTGHLTPVHTAFFKKWEAAVTLEEQDMMRFKKELWTMGAAERENRGRCFADMVLQPAWIPPPTQAGSPTKGIHQFTYKFTRAGSYGQKESSSSLLTGHLNAGEIITVSVEPGLLALARGFILELTPLEVVVGIDHRLDLDLISARLVAITKARGEKPSKGRGVIFRIDKDEFSSGMGRIRDNLAQLFYVEGDSRRLALIVDNVPPVFSAPPVLPPALTSYLNLSQQSALAKVLSAQDYCLILGMPGTGKTTVIVALIRILVSMGQTVLLTSHTHSAVDNILGMMTKETFGILRLGNVDKVHPNVRHFTLDGRRTPSNTEQLEHQLMTPPVVATTCLSIDKYVRNPAARKAGLDVSLFRTLTTAHPEAVVDLTHQYRMNEDIMLLSNRLIYSNRLKCGSEQVAKRLLVLPDGGKYLRDLHSPDASCQSPCWISTLLSENSKAIFVDTDLLPAPETRVGDLVQNPTEASLICQVTESLINSGLPESDIGIIAVYRQQIKLLSHLLHERKGIEILTADRSQGRDKEVIIMSMVRSNDEGNFGDLVKDWRRMNVSFTRARSKLIIFGSRKTLKKAPFLSDFFALMEEKGWILAMPGGAPHIPAPSAFKSERSPGKRGAKDATEKGNPGHSPTSVKKPRVDAGLLKGRPILQDLFNGDL</sequence>
<evidence type="ECO:0000256" key="15">
    <source>
        <dbReference type="ARBA" id="ARBA00022840"/>
    </source>
</evidence>
<keyword evidence="10" id="KW-0547">Nucleotide-binding</keyword>
<reference evidence="27 28" key="1">
    <citation type="journal article" date="2016" name="Mol. Biol. Evol.">
        <title>Comparative Genomics of Early-Diverging Mushroom-Forming Fungi Provides Insights into the Origins of Lignocellulose Decay Capabilities.</title>
        <authorList>
            <person name="Nagy L.G."/>
            <person name="Riley R."/>
            <person name="Tritt A."/>
            <person name="Adam C."/>
            <person name="Daum C."/>
            <person name="Floudas D."/>
            <person name="Sun H."/>
            <person name="Yadav J.S."/>
            <person name="Pangilinan J."/>
            <person name="Larsson K.H."/>
            <person name="Matsuura K."/>
            <person name="Barry K."/>
            <person name="Labutti K."/>
            <person name="Kuo R."/>
            <person name="Ohm R.A."/>
            <person name="Bhattacharya S.S."/>
            <person name="Shirouzu T."/>
            <person name="Yoshinaga Y."/>
            <person name="Martin F.M."/>
            <person name="Grigoriev I.V."/>
            <person name="Hibbett D.S."/>
        </authorList>
    </citation>
    <scope>NUCLEOTIDE SEQUENCE [LARGE SCALE GENOMIC DNA]</scope>
    <source>
        <strain evidence="27 28">CBS 109695</strain>
    </source>
</reference>
<accession>A0A166AJR0</accession>
<organism evidence="27 28">
    <name type="scientific">Athelia psychrophila</name>
    <dbReference type="NCBI Taxonomy" id="1759441"/>
    <lineage>
        <taxon>Eukaryota</taxon>
        <taxon>Fungi</taxon>
        <taxon>Dikarya</taxon>
        <taxon>Basidiomycota</taxon>
        <taxon>Agaricomycotina</taxon>
        <taxon>Agaricomycetes</taxon>
        <taxon>Agaricomycetidae</taxon>
        <taxon>Atheliales</taxon>
        <taxon>Atheliaceae</taxon>
        <taxon>Athelia</taxon>
    </lineage>
</organism>
<keyword evidence="28" id="KW-1185">Reference proteome</keyword>
<dbReference type="CDD" id="cd18808">
    <property type="entry name" value="SF1_C_Upf1"/>
    <property type="match status" value="1"/>
</dbReference>
<keyword evidence="7" id="KW-0235">DNA replication</keyword>
<dbReference type="GO" id="GO:0005634">
    <property type="term" value="C:nucleus"/>
    <property type="evidence" value="ECO:0007669"/>
    <property type="project" value="UniProtKB-SubCell"/>
</dbReference>
<dbReference type="InterPro" id="IPR041677">
    <property type="entry name" value="DNA2/NAM7_AAA_11"/>
</dbReference>
<dbReference type="EC" id="3.6.4.12" evidence="4"/>
<dbReference type="InterPro" id="IPR041679">
    <property type="entry name" value="DNA2/NAM7-like_C"/>
</dbReference>
<feature type="domain" description="DNA replication factor Dna2 N-terminal" evidence="24">
    <location>
        <begin position="134"/>
        <end position="357"/>
    </location>
</feature>
<dbReference type="AlphaFoldDB" id="A0A166AJR0"/>
<evidence type="ECO:0000256" key="13">
    <source>
        <dbReference type="ARBA" id="ARBA00022801"/>
    </source>
</evidence>
<evidence type="ECO:0000259" key="26">
    <source>
        <dbReference type="Pfam" id="PF13087"/>
    </source>
</evidence>
<evidence type="ECO:0000256" key="11">
    <source>
        <dbReference type="ARBA" id="ARBA00022759"/>
    </source>
</evidence>
<dbReference type="CDD" id="cd22318">
    <property type="entry name" value="DNA2_N-like"/>
    <property type="match status" value="1"/>
</dbReference>
<dbReference type="Proteomes" id="UP000076532">
    <property type="component" value="Unassembled WGS sequence"/>
</dbReference>
<evidence type="ECO:0000256" key="23">
    <source>
        <dbReference type="SAM" id="MobiDB-lite"/>
    </source>
</evidence>
<evidence type="ECO:0000256" key="14">
    <source>
        <dbReference type="ARBA" id="ARBA00022806"/>
    </source>
</evidence>
<dbReference type="GO" id="GO:0003677">
    <property type="term" value="F:DNA binding"/>
    <property type="evidence" value="ECO:0007669"/>
    <property type="project" value="UniProtKB-KW"/>
</dbReference>
<dbReference type="InterPro" id="IPR014808">
    <property type="entry name" value="DNA_replication_fac_Dna2_N"/>
</dbReference>
<evidence type="ECO:0000256" key="1">
    <source>
        <dbReference type="ARBA" id="ARBA00001966"/>
    </source>
</evidence>
<dbReference type="GO" id="GO:0006281">
    <property type="term" value="P:DNA repair"/>
    <property type="evidence" value="ECO:0007669"/>
    <property type="project" value="UniProtKB-KW"/>
</dbReference>
<dbReference type="STRING" id="436010.A0A166AJR0"/>
<evidence type="ECO:0000256" key="2">
    <source>
        <dbReference type="ARBA" id="ARBA00004123"/>
    </source>
</evidence>
<keyword evidence="17" id="KW-0411">Iron-sulfur</keyword>
<dbReference type="GO" id="GO:0043139">
    <property type="term" value="F:5'-3' DNA helicase activity"/>
    <property type="evidence" value="ECO:0007669"/>
    <property type="project" value="TreeGrafter"/>
</dbReference>
<evidence type="ECO:0000313" key="27">
    <source>
        <dbReference type="EMBL" id="KZP11679.1"/>
    </source>
</evidence>
<dbReference type="Pfam" id="PF08696">
    <property type="entry name" value="Dna2"/>
    <property type="match status" value="1"/>
</dbReference>
<comment type="similarity">
    <text evidence="3">Belongs to the DNA2/NAM7 helicase family.</text>
</comment>
<comment type="catalytic activity">
    <reaction evidence="22">
        <text>ATP + H2O = ADP + phosphate + H(+)</text>
        <dbReference type="Rhea" id="RHEA:13065"/>
        <dbReference type="ChEBI" id="CHEBI:15377"/>
        <dbReference type="ChEBI" id="CHEBI:15378"/>
        <dbReference type="ChEBI" id="CHEBI:30616"/>
        <dbReference type="ChEBI" id="CHEBI:43474"/>
        <dbReference type="ChEBI" id="CHEBI:456216"/>
        <dbReference type="EC" id="3.6.4.12"/>
    </reaction>
</comment>
<evidence type="ECO:0000256" key="8">
    <source>
        <dbReference type="ARBA" id="ARBA00022722"/>
    </source>
</evidence>
<keyword evidence="16" id="KW-0408">Iron</keyword>
<dbReference type="Gene3D" id="3.40.50.300">
    <property type="entry name" value="P-loop containing nucleotide triphosphate hydrolases"/>
    <property type="match status" value="2"/>
</dbReference>
<dbReference type="GO" id="GO:0004519">
    <property type="term" value="F:endonuclease activity"/>
    <property type="evidence" value="ECO:0007669"/>
    <property type="project" value="UniProtKB-KW"/>
</dbReference>
<keyword evidence="19" id="KW-0234">DNA repair</keyword>
<name>A0A166AJR0_9AGAM</name>
<evidence type="ECO:0000256" key="22">
    <source>
        <dbReference type="ARBA" id="ARBA00047995"/>
    </source>
</evidence>
<feature type="compositionally biased region" description="Basic and acidic residues" evidence="23">
    <location>
        <begin position="1123"/>
        <end position="1138"/>
    </location>
</feature>
<evidence type="ECO:0000256" key="17">
    <source>
        <dbReference type="ARBA" id="ARBA00023014"/>
    </source>
</evidence>
<keyword evidence="12" id="KW-0227">DNA damage</keyword>
<protein>
    <recommendedName>
        <fullName evidence="5">DNA replication ATP-dependent helicase/nuclease DNA2</fullName>
        <ecNumber evidence="4">3.6.4.12</ecNumber>
    </recommendedName>
</protein>
<dbReference type="OrthoDB" id="6513042at2759"/>
<dbReference type="GO" id="GO:0016887">
    <property type="term" value="F:ATP hydrolysis activity"/>
    <property type="evidence" value="ECO:0007669"/>
    <property type="project" value="RHEA"/>
</dbReference>
<keyword evidence="9" id="KW-0479">Metal-binding</keyword>
<keyword evidence="18" id="KW-0238">DNA-binding</keyword>
<dbReference type="GO" id="GO:0005524">
    <property type="term" value="F:ATP binding"/>
    <property type="evidence" value="ECO:0007669"/>
    <property type="project" value="UniProtKB-KW"/>
</dbReference>
<feature type="region of interest" description="Disordered" evidence="23">
    <location>
        <begin position="25"/>
        <end position="65"/>
    </location>
</feature>
<evidence type="ECO:0000259" key="25">
    <source>
        <dbReference type="Pfam" id="PF13086"/>
    </source>
</evidence>
<keyword evidence="8" id="KW-0540">Nuclease</keyword>
<comment type="subcellular location">
    <subcellularLocation>
        <location evidence="2">Nucleus</location>
    </subcellularLocation>
</comment>
<keyword evidence="11" id="KW-0255">Endonuclease</keyword>
<evidence type="ECO:0000256" key="10">
    <source>
        <dbReference type="ARBA" id="ARBA00022741"/>
    </source>
</evidence>
<dbReference type="PANTHER" id="PTHR43788:SF8">
    <property type="entry name" value="DNA-BINDING PROTEIN SMUBP-2"/>
    <property type="match status" value="1"/>
</dbReference>
<comment type="cofactor">
    <cofactor evidence="1">
        <name>[4Fe-4S] cluster</name>
        <dbReference type="ChEBI" id="CHEBI:49883"/>
    </cofactor>
</comment>
<dbReference type="GO" id="GO:0046872">
    <property type="term" value="F:metal ion binding"/>
    <property type="evidence" value="ECO:0007669"/>
    <property type="project" value="UniProtKB-KW"/>
</dbReference>
<evidence type="ECO:0000256" key="9">
    <source>
        <dbReference type="ARBA" id="ARBA00022723"/>
    </source>
</evidence>
<evidence type="ECO:0000256" key="16">
    <source>
        <dbReference type="ARBA" id="ARBA00023004"/>
    </source>
</evidence>
<evidence type="ECO:0000256" key="12">
    <source>
        <dbReference type="ARBA" id="ARBA00022763"/>
    </source>
</evidence>
<evidence type="ECO:0000256" key="7">
    <source>
        <dbReference type="ARBA" id="ARBA00022705"/>
    </source>
</evidence>
<dbReference type="GO" id="GO:0005737">
    <property type="term" value="C:cytoplasm"/>
    <property type="evidence" value="ECO:0007669"/>
    <property type="project" value="TreeGrafter"/>
</dbReference>
<evidence type="ECO:0000256" key="5">
    <source>
        <dbReference type="ARBA" id="ARBA00021516"/>
    </source>
</evidence>
<dbReference type="FunFam" id="3.40.50.300:FF:000789">
    <property type="entry name" value="DNA replication ATP-dependent helicase/nuclease DNA2"/>
    <property type="match status" value="1"/>
</dbReference>
<dbReference type="GO" id="GO:0006260">
    <property type="term" value="P:DNA replication"/>
    <property type="evidence" value="ECO:0007669"/>
    <property type="project" value="UniProtKB-KW"/>
</dbReference>
<evidence type="ECO:0000256" key="21">
    <source>
        <dbReference type="ARBA" id="ARBA00023268"/>
    </source>
</evidence>
<keyword evidence="6" id="KW-0004">4Fe-4S</keyword>
<dbReference type="InterPro" id="IPR011604">
    <property type="entry name" value="PDDEXK-like_dom_sf"/>
</dbReference>
<evidence type="ECO:0000256" key="3">
    <source>
        <dbReference type="ARBA" id="ARBA00007913"/>
    </source>
</evidence>
<dbReference type="PANTHER" id="PTHR43788">
    <property type="entry name" value="DNA2/NAM7 HELICASE FAMILY MEMBER"/>
    <property type="match status" value="1"/>
</dbReference>
<feature type="region of interest" description="Disordered" evidence="23">
    <location>
        <begin position="1117"/>
        <end position="1158"/>
    </location>
</feature>
<proteinExistence type="inferred from homology"/>
<keyword evidence="13" id="KW-0378">Hydrolase</keyword>
<dbReference type="Gene3D" id="3.90.320.10">
    <property type="match status" value="1"/>
</dbReference>
<evidence type="ECO:0000256" key="20">
    <source>
        <dbReference type="ARBA" id="ARBA00023242"/>
    </source>
</evidence>
<evidence type="ECO:0000313" key="28">
    <source>
        <dbReference type="Proteomes" id="UP000076532"/>
    </source>
</evidence>
<gene>
    <name evidence="27" type="ORF">FIBSPDRAFT_756372</name>
</gene>
<dbReference type="InterPro" id="IPR027417">
    <property type="entry name" value="P-loop_NTPase"/>
</dbReference>
<keyword evidence="20" id="KW-0539">Nucleus</keyword>
<evidence type="ECO:0000256" key="6">
    <source>
        <dbReference type="ARBA" id="ARBA00022485"/>
    </source>
</evidence>
<dbReference type="Pfam" id="PF13086">
    <property type="entry name" value="AAA_11"/>
    <property type="match status" value="1"/>
</dbReference>
<dbReference type="InterPro" id="IPR050534">
    <property type="entry name" value="Coronavir_polyprotein_1ab"/>
</dbReference>
<dbReference type="InterPro" id="IPR047187">
    <property type="entry name" value="SF1_C_Upf1"/>
</dbReference>
<evidence type="ECO:0000259" key="24">
    <source>
        <dbReference type="Pfam" id="PF08696"/>
    </source>
</evidence>
<evidence type="ECO:0000256" key="18">
    <source>
        <dbReference type="ARBA" id="ARBA00023125"/>
    </source>
</evidence>
<feature type="domain" description="DNA2/NAM7 helicase-like C-terminal" evidence="26">
    <location>
        <begin position="871"/>
        <end position="1084"/>
    </location>
</feature>
<keyword evidence="14" id="KW-0347">Helicase</keyword>
<keyword evidence="15" id="KW-0067">ATP-binding</keyword>
<evidence type="ECO:0000256" key="4">
    <source>
        <dbReference type="ARBA" id="ARBA00012551"/>
    </source>
</evidence>